<dbReference type="InterPro" id="IPR051678">
    <property type="entry name" value="AGP_Transferase"/>
</dbReference>
<name>A0ABD5V7I7_9EURY</name>
<gene>
    <name evidence="2" type="ORF">ACFQGH_17760</name>
</gene>
<dbReference type="Gene3D" id="3.90.1200.10">
    <property type="match status" value="1"/>
</dbReference>
<dbReference type="AlphaFoldDB" id="A0ABD5V7I7"/>
<dbReference type="Pfam" id="PF01636">
    <property type="entry name" value="APH"/>
    <property type="match status" value="1"/>
</dbReference>
<organism evidence="2 3">
    <name type="scientific">Halalkalicoccus tibetensis</name>
    <dbReference type="NCBI Taxonomy" id="175632"/>
    <lineage>
        <taxon>Archaea</taxon>
        <taxon>Methanobacteriati</taxon>
        <taxon>Methanobacteriota</taxon>
        <taxon>Stenosarchaea group</taxon>
        <taxon>Halobacteria</taxon>
        <taxon>Halobacteriales</taxon>
        <taxon>Halococcaceae</taxon>
        <taxon>Halalkalicoccus</taxon>
    </lineage>
</organism>
<evidence type="ECO:0000259" key="1">
    <source>
        <dbReference type="Pfam" id="PF01636"/>
    </source>
</evidence>
<proteinExistence type="predicted"/>
<dbReference type="InterPro" id="IPR011009">
    <property type="entry name" value="Kinase-like_dom_sf"/>
</dbReference>
<evidence type="ECO:0000313" key="2">
    <source>
        <dbReference type="EMBL" id="MFC6907039.1"/>
    </source>
</evidence>
<protein>
    <submittedName>
        <fullName evidence="2">Phosphotransferase family protein</fullName>
    </submittedName>
</protein>
<dbReference type="EMBL" id="JBHSXQ010000006">
    <property type="protein sequence ID" value="MFC6907039.1"/>
    <property type="molecule type" value="Genomic_DNA"/>
</dbReference>
<dbReference type="PANTHER" id="PTHR21310">
    <property type="entry name" value="AMINOGLYCOSIDE PHOSPHOTRANSFERASE-RELATED-RELATED"/>
    <property type="match status" value="1"/>
</dbReference>
<accession>A0ABD5V7I7</accession>
<feature type="domain" description="Aminoglycoside phosphotransferase" evidence="1">
    <location>
        <begin position="49"/>
        <end position="283"/>
    </location>
</feature>
<dbReference type="RefSeq" id="WP_340605617.1">
    <property type="nucleotide sequence ID" value="NZ_JBBMXV010000006.1"/>
</dbReference>
<dbReference type="PANTHER" id="PTHR21310:SF15">
    <property type="entry name" value="AMINOGLYCOSIDE PHOSPHOTRANSFERASE DOMAIN-CONTAINING PROTEIN"/>
    <property type="match status" value="1"/>
</dbReference>
<evidence type="ECO:0000313" key="3">
    <source>
        <dbReference type="Proteomes" id="UP001596312"/>
    </source>
</evidence>
<comment type="caution">
    <text evidence="2">The sequence shown here is derived from an EMBL/GenBank/DDBJ whole genome shotgun (WGS) entry which is preliminary data.</text>
</comment>
<dbReference type="Gene3D" id="3.30.200.20">
    <property type="entry name" value="Phosphorylase Kinase, domain 1"/>
    <property type="match status" value="1"/>
</dbReference>
<reference evidence="2 3" key="1">
    <citation type="journal article" date="2019" name="Int. J. Syst. Evol. Microbiol.">
        <title>The Global Catalogue of Microorganisms (GCM) 10K type strain sequencing project: providing services to taxonomists for standard genome sequencing and annotation.</title>
        <authorList>
            <consortium name="The Broad Institute Genomics Platform"/>
            <consortium name="The Broad Institute Genome Sequencing Center for Infectious Disease"/>
            <person name="Wu L."/>
            <person name="Ma J."/>
        </authorList>
    </citation>
    <scope>NUCLEOTIDE SEQUENCE [LARGE SCALE GENOMIC DNA]</scope>
    <source>
        <strain evidence="2 3">CGMCC 1.3240</strain>
    </source>
</reference>
<sequence>MADEDSSSGDITSSAVREMIRYLKSSWSVKKIDRSVHGTDFVAIVDVHTSDERRQVVFKAATADWTAPETVQAEPRLMSLVDQETTIPVPTVYGYCDEHDQYPAPFYVMSYVDGENYEGRTQCLAPHVRDQILREAGHNLAELHELGPLSKIGRIGVQNGNVTVLDTDDHPSSEDFHDWLLASYEETLDSLTDGGYFPELADEPTRFADLVPGLRQYLRDVIPELPDPDPPTYCHQDYRYGNVLIDPKTGQTQAVLDWGVIMAVAPAFNIASAESLLLTPDSDSVARTEALRRTFRTAYTGIRDSWSFDAATLERMHVYQLTCRLDAMACLPLWYQDTPVERDGRAAEHRDFVAQYL</sequence>
<keyword evidence="3" id="KW-1185">Reference proteome</keyword>
<dbReference type="Proteomes" id="UP001596312">
    <property type="component" value="Unassembled WGS sequence"/>
</dbReference>
<dbReference type="SUPFAM" id="SSF56112">
    <property type="entry name" value="Protein kinase-like (PK-like)"/>
    <property type="match status" value="1"/>
</dbReference>
<dbReference type="InterPro" id="IPR002575">
    <property type="entry name" value="Aminoglycoside_PTrfase"/>
</dbReference>